<dbReference type="EMBL" id="MT142921">
    <property type="protein sequence ID" value="QJA90551.1"/>
    <property type="molecule type" value="Genomic_DNA"/>
</dbReference>
<evidence type="ECO:0000313" key="1">
    <source>
        <dbReference type="EMBL" id="QJA70381.1"/>
    </source>
</evidence>
<dbReference type="EMBL" id="MT141788">
    <property type="protein sequence ID" value="QJA70381.1"/>
    <property type="molecule type" value="Genomic_DNA"/>
</dbReference>
<gene>
    <name evidence="1" type="ORF">MM415A03762_0007</name>
    <name evidence="2" type="ORF">MM415B02352_0011</name>
</gene>
<organism evidence="1">
    <name type="scientific">viral metagenome</name>
    <dbReference type="NCBI Taxonomy" id="1070528"/>
    <lineage>
        <taxon>unclassified sequences</taxon>
        <taxon>metagenomes</taxon>
        <taxon>organismal metagenomes</taxon>
    </lineage>
</organism>
<protein>
    <submittedName>
        <fullName evidence="1">Uncharacterized protein</fullName>
    </submittedName>
</protein>
<proteinExistence type="predicted"/>
<sequence length="134" mass="15416">MKIQEAVKEYQCPGCVNGSFEKCYDKEVIDAGSCQQHCAGTLIMGIGQILLGMPKGFNRLGEYKTKIFIFNEPDLEINKKFNTPVWKHLDKFGNTIVRGFRPRLNEPFIHIYLGNFISEINCYEVTEEDLKNMD</sequence>
<evidence type="ECO:0000313" key="2">
    <source>
        <dbReference type="EMBL" id="QJA90551.1"/>
    </source>
</evidence>
<accession>A0A6M3JMZ3</accession>
<dbReference type="AlphaFoldDB" id="A0A6M3JMZ3"/>
<reference evidence="1" key="1">
    <citation type="submission" date="2020-03" db="EMBL/GenBank/DDBJ databases">
        <title>The deep terrestrial virosphere.</title>
        <authorList>
            <person name="Holmfeldt K."/>
            <person name="Nilsson E."/>
            <person name="Simone D."/>
            <person name="Lopez-Fernandez M."/>
            <person name="Wu X."/>
            <person name="de Brujin I."/>
            <person name="Lundin D."/>
            <person name="Andersson A."/>
            <person name="Bertilsson S."/>
            <person name="Dopson M."/>
        </authorList>
    </citation>
    <scope>NUCLEOTIDE SEQUENCE</scope>
    <source>
        <strain evidence="1">MM415A03762</strain>
        <strain evidence="2">MM415B02352</strain>
    </source>
</reference>
<name>A0A6M3JMZ3_9ZZZZ</name>